<feature type="transmembrane region" description="Helical" evidence="1">
    <location>
        <begin position="84"/>
        <end position="103"/>
    </location>
</feature>
<dbReference type="EMBL" id="WQLB01000001">
    <property type="protein sequence ID" value="MVN85245.1"/>
    <property type="molecule type" value="Genomic_DNA"/>
</dbReference>
<evidence type="ECO:0000256" key="1">
    <source>
        <dbReference type="SAM" id="Phobius"/>
    </source>
</evidence>
<dbReference type="Proteomes" id="UP000483286">
    <property type="component" value="Unassembled WGS sequence"/>
</dbReference>
<reference evidence="2 3" key="1">
    <citation type="submission" date="2019-12" db="EMBL/GenBank/DDBJ databases">
        <title>Deinococcus sp. HMF7620 Genome sequencing and assembly.</title>
        <authorList>
            <person name="Kang H."/>
            <person name="Kim H."/>
            <person name="Joh K."/>
        </authorList>
    </citation>
    <scope>NUCLEOTIDE SEQUENCE [LARGE SCALE GENOMIC DNA]</scope>
    <source>
        <strain evidence="2 3">HMF7620</strain>
    </source>
</reference>
<feature type="transmembrane region" description="Helical" evidence="1">
    <location>
        <begin position="53"/>
        <end position="72"/>
    </location>
</feature>
<evidence type="ECO:0000313" key="3">
    <source>
        <dbReference type="Proteomes" id="UP000483286"/>
    </source>
</evidence>
<comment type="caution">
    <text evidence="2">The sequence shown here is derived from an EMBL/GenBank/DDBJ whole genome shotgun (WGS) entry which is preliminary data.</text>
</comment>
<keyword evidence="1" id="KW-1133">Transmembrane helix</keyword>
<keyword evidence="1" id="KW-0472">Membrane</keyword>
<evidence type="ECO:0000313" key="2">
    <source>
        <dbReference type="EMBL" id="MVN85245.1"/>
    </source>
</evidence>
<keyword evidence="3" id="KW-1185">Reference proteome</keyword>
<protein>
    <recommendedName>
        <fullName evidence="4">DUF1440 domain-containing protein</fullName>
    </recommendedName>
</protein>
<evidence type="ECO:0008006" key="4">
    <source>
        <dbReference type="Google" id="ProtNLM"/>
    </source>
</evidence>
<organism evidence="2 3">
    <name type="scientific">Deinococcus arboris</name>
    <dbReference type="NCBI Taxonomy" id="2682977"/>
    <lineage>
        <taxon>Bacteria</taxon>
        <taxon>Thermotogati</taxon>
        <taxon>Deinococcota</taxon>
        <taxon>Deinococci</taxon>
        <taxon>Deinococcales</taxon>
        <taxon>Deinococcaceae</taxon>
        <taxon>Deinococcus</taxon>
    </lineage>
</organism>
<accession>A0A7C9M3Q5</accession>
<gene>
    <name evidence="2" type="ORF">GO986_00475</name>
</gene>
<proteinExistence type="predicted"/>
<dbReference type="AlphaFoldDB" id="A0A7C9M3Q5"/>
<sequence length="150" mass="14937">MALSGLAGALTVTLLNEGVRRVLPHAPRMDVLGERALTAGLEAAGTQPPQGGALYAATLAADLASNTIFYALAGLGGAARAPGVGTALGLVSGVGGAALPPHVGLGHQPDERPQTLLLTVAWYALGGLAAGLVYRAVEGDRERERPNGGA</sequence>
<name>A0A7C9M3Q5_9DEIO</name>
<keyword evidence="1" id="KW-0812">Transmembrane</keyword>
<feature type="transmembrane region" description="Helical" evidence="1">
    <location>
        <begin position="115"/>
        <end position="137"/>
    </location>
</feature>